<protein>
    <submittedName>
        <fullName evidence="1">Uncharacterized protein</fullName>
    </submittedName>
</protein>
<proteinExistence type="predicted"/>
<accession>A0A1R3T8B6</accession>
<dbReference type="AlphaFoldDB" id="A0A1R3T8B6"/>
<sequence length="273" mass="30695">MPFYPDFVPVEPDYDTSDIRPKARLVRSSFDGPIRLILNGRRTGRTGTFTAFKAGLMAMPWESINGELPILGISELSAGVASLMAQPFRLEIPVKGQKRPLYYFPDQEAEVDEQFLSELQDGEPFARVAARTRRTKALTHETRRIALEVKLESDPRNDDVFYEDKLAMASVVLSRFGIKFFKIDRPSHFPDEMLAPFSQLLSMDRHAKILDADFDVLRALYRGHDRHSYAAVVAALGGSPLGEMKALALQIRGAISIDLTTKIGEESDVFFVR</sequence>
<name>A0A1R3T8B6_9HYPH</name>
<evidence type="ECO:0000313" key="2">
    <source>
        <dbReference type="Proteomes" id="UP000187891"/>
    </source>
</evidence>
<dbReference type="RefSeq" id="WP_077117386.1">
    <property type="nucleotide sequence ID" value="NZ_FMUE01000001.1"/>
</dbReference>
<evidence type="ECO:0000313" key="1">
    <source>
        <dbReference type="EMBL" id="SCX03774.1"/>
    </source>
</evidence>
<gene>
    <name evidence="1" type="ORF">DSM25559_0348</name>
</gene>
<dbReference type="Proteomes" id="UP000187891">
    <property type="component" value="Unassembled WGS sequence"/>
</dbReference>
<organism evidence="1 2">
    <name type="scientific">Agrobacterium rosae</name>
    <dbReference type="NCBI Taxonomy" id="1972867"/>
    <lineage>
        <taxon>Bacteria</taxon>
        <taxon>Pseudomonadati</taxon>
        <taxon>Pseudomonadota</taxon>
        <taxon>Alphaproteobacteria</taxon>
        <taxon>Hyphomicrobiales</taxon>
        <taxon>Rhizobiaceae</taxon>
        <taxon>Rhizobium/Agrobacterium group</taxon>
        <taxon>Agrobacterium</taxon>
    </lineage>
</organism>
<reference evidence="2" key="1">
    <citation type="submission" date="2016-10" db="EMBL/GenBank/DDBJ databases">
        <authorList>
            <person name="Wibberg D."/>
        </authorList>
    </citation>
    <scope>NUCLEOTIDE SEQUENCE [LARGE SCALE GENOMIC DNA]</scope>
</reference>
<dbReference type="EMBL" id="FMUE01000001">
    <property type="protein sequence ID" value="SCX03774.1"/>
    <property type="molecule type" value="Genomic_DNA"/>
</dbReference>